<proteinExistence type="predicted"/>
<comment type="caution">
    <text evidence="2">The sequence shown here is derived from an EMBL/GenBank/DDBJ whole genome shotgun (WGS) entry which is preliminary data.</text>
</comment>
<dbReference type="InterPro" id="IPR011464">
    <property type="entry name" value="DUF1570"/>
</dbReference>
<evidence type="ECO:0000313" key="2">
    <source>
        <dbReference type="EMBL" id="PCJ43484.1"/>
    </source>
</evidence>
<evidence type="ECO:0000259" key="1">
    <source>
        <dbReference type="Pfam" id="PF07607"/>
    </source>
</evidence>
<dbReference type="Pfam" id="PF07607">
    <property type="entry name" value="DUF1570"/>
    <property type="match status" value="1"/>
</dbReference>
<dbReference type="Proteomes" id="UP000228987">
    <property type="component" value="Unassembled WGS sequence"/>
</dbReference>
<organism evidence="2 3">
    <name type="scientific">SAR86 cluster bacterium</name>
    <dbReference type="NCBI Taxonomy" id="2030880"/>
    <lineage>
        <taxon>Bacteria</taxon>
        <taxon>Pseudomonadati</taxon>
        <taxon>Pseudomonadota</taxon>
        <taxon>Gammaproteobacteria</taxon>
        <taxon>SAR86 cluster</taxon>
    </lineage>
</organism>
<dbReference type="EMBL" id="NVWI01000001">
    <property type="protein sequence ID" value="PCJ43484.1"/>
    <property type="molecule type" value="Genomic_DNA"/>
</dbReference>
<gene>
    <name evidence="2" type="ORF">COA71_01020</name>
</gene>
<sequence>MLIKTIQKLVLPFVFTLVAPLSFGLEWSSYTSDNFVIYSDDQPREIISLLEDFEVYRVVSLTLLGLPNESENQKMVIIKYDSSREYNKANLPRGAAGYYINTDAGPRMVIGPTGRLSNAKLILFHEYIHYLLSEHSNIIYPKWYSEGLAEVFSTANIRRNRVRIGDINQNRADFLRFSQQVGIERLISLDQVVPEDRQSGFYEGRFYATAWLFVHYLQINSYEENPELKQQTAAYLNAFNRGIDPEQAFMESYGITPDEMSSRLRGYQSSNAGTRVTWSPAPEYTGGIQQELLLPNTINYVLAHLVLNFGEDEAALEYLQSIDEQGENANRAYSLRSIIHNHLDYDELAEQDIDFALAENTEDSFVLTNLAHVEMDNYLKAEENGNQNIDTLIKVEDYTKRALENDPENLSALYFLGQSYLKQDKVISALETMLEQHSLFPSSPTLNLDIAKLLINEDRADLARRYASLSLASFQSEWQRQIVEGLIGQIDSGQIDISILDPIYALTND</sequence>
<dbReference type="SUPFAM" id="SSF48452">
    <property type="entry name" value="TPR-like"/>
    <property type="match status" value="1"/>
</dbReference>
<name>A0A2A5CHW9_9GAMM</name>
<feature type="domain" description="DUF1570" evidence="1">
    <location>
        <begin position="140"/>
        <end position="225"/>
    </location>
</feature>
<dbReference type="Gene3D" id="1.25.40.10">
    <property type="entry name" value="Tetratricopeptide repeat domain"/>
    <property type="match status" value="1"/>
</dbReference>
<accession>A0A2A5CHW9</accession>
<evidence type="ECO:0000313" key="3">
    <source>
        <dbReference type="Proteomes" id="UP000228987"/>
    </source>
</evidence>
<reference evidence="3" key="1">
    <citation type="submission" date="2017-08" db="EMBL/GenBank/DDBJ databases">
        <title>A dynamic microbial community with high functional redundancy inhabits the cold, oxic subseafloor aquifer.</title>
        <authorList>
            <person name="Tully B.J."/>
            <person name="Wheat C.G."/>
            <person name="Glazer B.T."/>
            <person name="Huber J.A."/>
        </authorList>
    </citation>
    <scope>NUCLEOTIDE SEQUENCE [LARGE SCALE GENOMIC DNA]</scope>
</reference>
<dbReference type="AlphaFoldDB" id="A0A2A5CHW9"/>
<dbReference type="InterPro" id="IPR011990">
    <property type="entry name" value="TPR-like_helical_dom_sf"/>
</dbReference>
<protein>
    <recommendedName>
        <fullName evidence="1">DUF1570 domain-containing protein</fullName>
    </recommendedName>
</protein>